<feature type="compositionally biased region" description="Basic residues" evidence="1">
    <location>
        <begin position="130"/>
        <end position="139"/>
    </location>
</feature>
<comment type="caution">
    <text evidence="2">The sequence shown here is derived from an EMBL/GenBank/DDBJ whole genome shotgun (WGS) entry which is preliminary data.</text>
</comment>
<feature type="compositionally biased region" description="Basic and acidic residues" evidence="1">
    <location>
        <begin position="153"/>
        <end position="164"/>
    </location>
</feature>
<feature type="compositionally biased region" description="Low complexity" evidence="1">
    <location>
        <begin position="140"/>
        <end position="152"/>
    </location>
</feature>
<dbReference type="AntiFam" id="ANF00006">
    <property type="entry name" value="Translation of CRISPR region"/>
</dbReference>
<evidence type="ECO:0000313" key="3">
    <source>
        <dbReference type="Proteomes" id="UP000016498"/>
    </source>
</evidence>
<feature type="region of interest" description="Disordered" evidence="1">
    <location>
        <begin position="120"/>
        <end position="201"/>
    </location>
</feature>
<feature type="region of interest" description="Disordered" evidence="1">
    <location>
        <begin position="61"/>
        <end position="80"/>
    </location>
</feature>
<evidence type="ECO:0000313" key="2">
    <source>
        <dbReference type="EMBL" id="ERH14503.1"/>
    </source>
</evidence>
<dbReference type="EMBL" id="AWSD01000430">
    <property type="protein sequence ID" value="ERH14503.1"/>
    <property type="molecule type" value="Genomic_DNA"/>
</dbReference>
<dbReference type="AntiFam" id="ANF00057">
    <property type="entry name" value="Translation of E. coli type CRISPR repeat"/>
</dbReference>
<reference evidence="2 3" key="1">
    <citation type="submission" date="2013-06" db="EMBL/GenBank/DDBJ databases">
        <authorList>
            <person name="Weinstock G."/>
            <person name="Sodergren E."/>
            <person name="Lobos E.A."/>
            <person name="Fulton L."/>
            <person name="Fulton R."/>
            <person name="Courtney L."/>
            <person name="Fronick C."/>
            <person name="O'Laughlin M."/>
            <person name="Godfrey J."/>
            <person name="Wilson R.M."/>
            <person name="Miner T."/>
            <person name="Farmer C."/>
            <person name="Delehaunty K."/>
            <person name="Cordes M."/>
            <person name="Minx P."/>
            <person name="Tomlinson C."/>
            <person name="Chen J."/>
            <person name="Wollam A."/>
            <person name="Pepin K.H."/>
            <person name="Bhonagiri V."/>
            <person name="Zhang X."/>
            <person name="Warren W."/>
            <person name="Mitreva M."/>
            <person name="Mardis E.R."/>
            <person name="Wilson R.K."/>
        </authorList>
    </citation>
    <scope>NUCLEOTIDE SEQUENCE [LARGE SCALE GENOMIC DNA]</scope>
    <source>
        <strain evidence="2 3">F0510</strain>
    </source>
</reference>
<proteinExistence type="predicted"/>
<dbReference type="AlphaFoldDB" id="U1R429"/>
<evidence type="ECO:0000256" key="1">
    <source>
        <dbReference type="SAM" id="MobiDB-lite"/>
    </source>
</evidence>
<protein>
    <submittedName>
        <fullName evidence="2">Uncharacterized protein</fullName>
    </submittedName>
</protein>
<dbReference type="Proteomes" id="UP000016498">
    <property type="component" value="Unassembled WGS sequence"/>
</dbReference>
<gene>
    <name evidence="2" type="ORF">HMPREF1549_03446</name>
</gene>
<organism evidence="2 3">
    <name type="scientific">Actinomyces johnsonii F0510</name>
    <dbReference type="NCBI Taxonomy" id="1227262"/>
    <lineage>
        <taxon>Bacteria</taxon>
        <taxon>Bacillati</taxon>
        <taxon>Actinomycetota</taxon>
        <taxon>Actinomycetes</taxon>
        <taxon>Actinomycetales</taxon>
        <taxon>Actinomycetaceae</taxon>
        <taxon>Actinomyces</taxon>
    </lineage>
</organism>
<feature type="region of interest" description="Disordered" evidence="1">
    <location>
        <begin position="236"/>
        <end position="281"/>
    </location>
</feature>
<accession>U1R429</accession>
<feature type="compositionally biased region" description="Polar residues" evidence="1">
    <location>
        <begin position="175"/>
        <end position="186"/>
    </location>
</feature>
<sequence length="281" mass="30266">MRFGSSPLARGLRRFLDAVFVDGGIIPARAGFTQRPAPVPGGRGDHPRSRGVYLCSSQPTRTTLGSSPLARGLRPSRARTGHSERIIPARAGFTASTWKPCRWIGDHPRSRGFTGRHVTHRSLSTDHPRSRGVYRRTRGHSGSSRGSSPLARGLHDQVRGRGADRGIIPARAGFTQASRTPSTASTDHPRSRGVYTDGRGGHWEYRGSSPLARGLPDPGHGWVNELRIIPARAGFTPSAPSPLHSCTDHPRSRGVYPPSRFSTPVPAGSSPLARGLLPRCS</sequence>
<dbReference type="HOGENOM" id="CLU_072989_0_2_11"/>
<name>U1R429_9ACTO</name>